<keyword evidence="3" id="KW-0378">Hydrolase</keyword>
<evidence type="ECO:0000256" key="4">
    <source>
        <dbReference type="ARBA" id="ARBA00022825"/>
    </source>
</evidence>
<proteinExistence type="inferred from homology"/>
<dbReference type="InterPro" id="IPR047272">
    <property type="entry name" value="S49_SppA_C"/>
</dbReference>
<dbReference type="OrthoDB" id="9764363at2"/>
<sequence length="336" mass="36857">MSGKRWTALVIAVGLFFVSIVVNLATTALSTDFTSSLESMLETPANGVVETILEEGSASKRIAVLEVNGVIQDTGDVASFFESPTYNHRQFMDQLEVIKEDKTIQGVVLRVNSPGGGTAESAQIHQKLVELKEEAEIPVYVSMGSIAASGGYYISAPADKIFAMGETLTGSLGVIMQSLNYSGLAEEYGVEMVTIKSGPYKDILSPTREVTEEERNILQSMIDNSYEAFVDVIATGRDMSEAEVKRIADGRIYDGYQAKENNLIDEFGYYEDALEALKKDHDLNGAQVFEYSTGMGFESLFSYSAQSVFGKDMESRMLMDFLSKSSGPRLMYLYAE</sequence>
<organism evidence="6 7">
    <name type="scientific">Bacillus coahuilensis p1.1.43</name>
    <dbReference type="NCBI Taxonomy" id="1150625"/>
    <lineage>
        <taxon>Bacteria</taxon>
        <taxon>Bacillati</taxon>
        <taxon>Bacillota</taxon>
        <taxon>Bacilli</taxon>
        <taxon>Bacillales</taxon>
        <taxon>Bacillaceae</taxon>
        <taxon>Bacillus</taxon>
    </lineage>
</organism>
<dbReference type="NCBIfam" id="TIGR00706">
    <property type="entry name" value="SppA_dom"/>
    <property type="match status" value="1"/>
</dbReference>
<dbReference type="GO" id="GO:0006508">
    <property type="term" value="P:proteolysis"/>
    <property type="evidence" value="ECO:0007669"/>
    <property type="project" value="UniProtKB-KW"/>
</dbReference>
<dbReference type="PANTHER" id="PTHR42987:SF7">
    <property type="entry name" value="SIGNAL PEPTIDE PEPTIDASE SPPA-RELATED"/>
    <property type="match status" value="1"/>
</dbReference>
<evidence type="ECO:0000313" key="6">
    <source>
        <dbReference type="EMBL" id="KUP05493.1"/>
    </source>
</evidence>
<dbReference type="Pfam" id="PF01343">
    <property type="entry name" value="Peptidase_S49"/>
    <property type="match status" value="1"/>
</dbReference>
<keyword evidence="7" id="KW-1185">Reference proteome</keyword>
<gene>
    <name evidence="6" type="ORF">Q75_11635</name>
</gene>
<comment type="caution">
    <text evidence="6">The sequence shown here is derived from an EMBL/GenBank/DDBJ whole genome shotgun (WGS) entry which is preliminary data.</text>
</comment>
<dbReference type="GO" id="GO:0008236">
    <property type="term" value="F:serine-type peptidase activity"/>
    <property type="evidence" value="ECO:0007669"/>
    <property type="project" value="UniProtKB-KW"/>
</dbReference>
<dbReference type="PANTHER" id="PTHR42987">
    <property type="entry name" value="PEPTIDASE S49"/>
    <property type="match status" value="1"/>
</dbReference>
<accession>A0A147K6G5</accession>
<dbReference type="Gene3D" id="3.90.226.10">
    <property type="entry name" value="2-enoyl-CoA Hydratase, Chain A, domain 1"/>
    <property type="match status" value="2"/>
</dbReference>
<evidence type="ECO:0000256" key="1">
    <source>
        <dbReference type="ARBA" id="ARBA00008683"/>
    </source>
</evidence>
<dbReference type="EMBL" id="LDYG01000035">
    <property type="protein sequence ID" value="KUP05493.1"/>
    <property type="molecule type" value="Genomic_DNA"/>
</dbReference>
<evidence type="ECO:0000313" key="7">
    <source>
        <dbReference type="Proteomes" id="UP000074108"/>
    </source>
</evidence>
<dbReference type="InterPro" id="IPR002142">
    <property type="entry name" value="Peptidase_S49"/>
</dbReference>
<feature type="domain" description="Peptidase S49" evidence="5">
    <location>
        <begin position="134"/>
        <end position="283"/>
    </location>
</feature>
<comment type="similarity">
    <text evidence="1">Belongs to the peptidase S49 family.</text>
</comment>
<dbReference type="SUPFAM" id="SSF52096">
    <property type="entry name" value="ClpP/crotonase"/>
    <property type="match status" value="1"/>
</dbReference>
<dbReference type="AlphaFoldDB" id="A0A147K6G5"/>
<protein>
    <recommendedName>
        <fullName evidence="5">Peptidase S49 domain-containing protein</fullName>
    </recommendedName>
</protein>
<dbReference type="CDD" id="cd07023">
    <property type="entry name" value="S49_Sppa_N_C"/>
    <property type="match status" value="1"/>
</dbReference>
<dbReference type="InterPro" id="IPR029045">
    <property type="entry name" value="ClpP/crotonase-like_dom_sf"/>
</dbReference>
<evidence type="ECO:0000256" key="2">
    <source>
        <dbReference type="ARBA" id="ARBA00022670"/>
    </source>
</evidence>
<keyword evidence="4" id="KW-0720">Serine protease</keyword>
<dbReference type="STRING" id="1150625.Q75_11635"/>
<keyword evidence="2" id="KW-0645">Protease</keyword>
<name>A0A147K6G5_9BACI</name>
<dbReference type="InterPro" id="IPR004635">
    <property type="entry name" value="Pept_S49_SppA"/>
</dbReference>
<evidence type="ECO:0000256" key="3">
    <source>
        <dbReference type="ARBA" id="ARBA00022801"/>
    </source>
</evidence>
<dbReference type="RefSeq" id="WP_059351456.1">
    <property type="nucleotide sequence ID" value="NZ_LDYG01000035.1"/>
</dbReference>
<reference evidence="6 7" key="1">
    <citation type="journal article" date="2016" name="Front. Microbiol.">
        <title>Microevolution Analysis of Bacillus coahuilensis Unveils Differences in Phosphorus Acquisition Strategies and Their Regulation.</title>
        <authorList>
            <person name="Gomez-Lunar Z."/>
            <person name="Hernandez-Gonzalez I."/>
            <person name="Rodriguez-Torres M.D."/>
            <person name="Souza V."/>
            <person name="Olmedo-Alvarez G."/>
        </authorList>
    </citation>
    <scope>NUCLEOTIDE SEQUENCE [LARGE SCALE GENOMIC DNA]</scope>
    <source>
        <strain evidence="7">p1.1.43</strain>
    </source>
</reference>
<dbReference type="Proteomes" id="UP000074108">
    <property type="component" value="Unassembled WGS sequence"/>
</dbReference>
<dbReference type="PATRIC" id="fig|1150625.3.peg.2475"/>
<evidence type="ECO:0000259" key="5">
    <source>
        <dbReference type="Pfam" id="PF01343"/>
    </source>
</evidence>